<dbReference type="InterPro" id="IPR025309">
    <property type="entry name" value="KTSC_dom"/>
</dbReference>
<name>A0A2U2PH43_9SPHI</name>
<dbReference type="AlphaFoldDB" id="A0A2U2PH43"/>
<evidence type="ECO:0000313" key="2">
    <source>
        <dbReference type="EMBL" id="PWG80713.1"/>
    </source>
</evidence>
<proteinExistence type="predicted"/>
<organism evidence="2 3">
    <name type="scientific">Pararcticibacter amylolyticus</name>
    <dbReference type="NCBI Taxonomy" id="2173175"/>
    <lineage>
        <taxon>Bacteria</taxon>
        <taxon>Pseudomonadati</taxon>
        <taxon>Bacteroidota</taxon>
        <taxon>Sphingobacteriia</taxon>
        <taxon>Sphingobacteriales</taxon>
        <taxon>Sphingobacteriaceae</taxon>
        <taxon>Pararcticibacter</taxon>
    </lineage>
</organism>
<evidence type="ECO:0000259" key="1">
    <source>
        <dbReference type="Pfam" id="PF13619"/>
    </source>
</evidence>
<keyword evidence="3" id="KW-1185">Reference proteome</keyword>
<protein>
    <recommendedName>
        <fullName evidence="1">KTSC domain-containing protein</fullName>
    </recommendedName>
</protein>
<reference evidence="2 3" key="1">
    <citation type="submission" date="2018-04" db="EMBL/GenBank/DDBJ databases">
        <title>Pedobacter chongqingensis sp. nov., isolated from a rottenly hemp rope.</title>
        <authorList>
            <person name="Cai Y."/>
        </authorList>
    </citation>
    <scope>NUCLEOTIDE SEQUENCE [LARGE SCALE GENOMIC DNA]</scope>
    <source>
        <strain evidence="2 3">FJ4-8</strain>
    </source>
</reference>
<dbReference type="OrthoDB" id="8450910at2"/>
<gene>
    <name evidence="2" type="ORF">DDR33_09615</name>
</gene>
<feature type="domain" description="KTSC" evidence="1">
    <location>
        <begin position="21"/>
        <end position="75"/>
    </location>
</feature>
<evidence type="ECO:0000313" key="3">
    <source>
        <dbReference type="Proteomes" id="UP000245647"/>
    </source>
</evidence>
<dbReference type="RefSeq" id="WP_109415569.1">
    <property type="nucleotide sequence ID" value="NZ_QEAS01000007.1"/>
</dbReference>
<sequence>MKRLPRKNAVYTPDSDTTVLINYQKGKQILEVEYTGGRVYHYHRVPQEIWNEYVEIIKTGGSSGTYVNQEIKPRFGDYEEV</sequence>
<dbReference type="EMBL" id="QEAS01000007">
    <property type="protein sequence ID" value="PWG80713.1"/>
    <property type="molecule type" value="Genomic_DNA"/>
</dbReference>
<comment type="caution">
    <text evidence="2">The sequence shown here is derived from an EMBL/GenBank/DDBJ whole genome shotgun (WGS) entry which is preliminary data.</text>
</comment>
<dbReference type="Pfam" id="PF13619">
    <property type="entry name" value="KTSC"/>
    <property type="match status" value="1"/>
</dbReference>
<accession>A0A2U2PH43</accession>
<dbReference type="Proteomes" id="UP000245647">
    <property type="component" value="Unassembled WGS sequence"/>
</dbReference>